<dbReference type="Proteomes" id="UP000295192">
    <property type="component" value="Unassembled WGS sequence"/>
</dbReference>
<dbReference type="AlphaFoldDB" id="A0A484BTA8"/>
<name>A0A484BTA8_DRONA</name>
<gene>
    <name evidence="1" type="ORF">AWZ03_001327</name>
</gene>
<proteinExistence type="predicted"/>
<evidence type="ECO:0000313" key="1">
    <source>
        <dbReference type="EMBL" id="TDG52046.1"/>
    </source>
</evidence>
<keyword evidence="2" id="KW-1185">Reference proteome</keyword>
<accession>A0A484BTA8</accession>
<organism evidence="1 2">
    <name type="scientific">Drosophila navojoa</name>
    <name type="common">Fruit fly</name>
    <dbReference type="NCBI Taxonomy" id="7232"/>
    <lineage>
        <taxon>Eukaryota</taxon>
        <taxon>Metazoa</taxon>
        <taxon>Ecdysozoa</taxon>
        <taxon>Arthropoda</taxon>
        <taxon>Hexapoda</taxon>
        <taxon>Insecta</taxon>
        <taxon>Pterygota</taxon>
        <taxon>Neoptera</taxon>
        <taxon>Endopterygota</taxon>
        <taxon>Diptera</taxon>
        <taxon>Brachycera</taxon>
        <taxon>Muscomorpha</taxon>
        <taxon>Ephydroidea</taxon>
        <taxon>Drosophilidae</taxon>
        <taxon>Drosophila</taxon>
    </lineage>
</organism>
<comment type="caution">
    <text evidence="1">The sequence shown here is derived from an EMBL/GenBank/DDBJ whole genome shotgun (WGS) entry which is preliminary data.</text>
</comment>
<protein>
    <submittedName>
        <fullName evidence="1">Uncharacterized protein</fullName>
    </submittedName>
</protein>
<sequence>MKNRLSLNQLLAQALGSLATINTFDSPRSNGLFFGQRLELGPTTQPLYIVKTDLSVCNLQAPIEPIGLNFDPDANLSISDYNMSEADILVLELGKSSLA</sequence>
<reference evidence="1 2" key="1">
    <citation type="journal article" date="2019" name="J. Hered.">
        <title>An Improved Genome Assembly for Drosophila navojoa, the Basal Species in the mojavensis Cluster.</title>
        <authorList>
            <person name="Vanderlinde T."/>
            <person name="Dupim E.G."/>
            <person name="Nazario-Yepiz N.O."/>
            <person name="Carvalho A.B."/>
        </authorList>
    </citation>
    <scope>NUCLEOTIDE SEQUENCE [LARGE SCALE GENOMIC DNA]</scope>
    <source>
        <strain evidence="1">Navoj_Jal97</strain>
        <tissue evidence="1">Whole organism</tissue>
    </source>
</reference>
<dbReference type="EMBL" id="LSRL02000005">
    <property type="protein sequence ID" value="TDG52046.1"/>
    <property type="molecule type" value="Genomic_DNA"/>
</dbReference>
<evidence type="ECO:0000313" key="2">
    <source>
        <dbReference type="Proteomes" id="UP000295192"/>
    </source>
</evidence>